<comment type="caution">
    <text evidence="2">The sequence shown here is derived from an EMBL/GenBank/DDBJ whole genome shotgun (WGS) entry which is preliminary data.</text>
</comment>
<dbReference type="SUPFAM" id="SSF69322">
    <property type="entry name" value="Tricorn protease domain 2"/>
    <property type="match status" value="1"/>
</dbReference>
<reference evidence="2 3" key="1">
    <citation type="submission" date="2024-03" db="EMBL/GenBank/DDBJ databases">
        <title>The Acrasis kona genome and developmental transcriptomes reveal deep origins of eukaryotic multicellular pathways.</title>
        <authorList>
            <person name="Sheikh S."/>
            <person name="Fu C.-J."/>
            <person name="Brown M.W."/>
            <person name="Baldauf S.L."/>
        </authorList>
    </citation>
    <scope>NUCLEOTIDE SEQUENCE [LARGE SCALE GENOMIC DNA]</scope>
    <source>
        <strain evidence="2 3">ATCC MYA-3509</strain>
    </source>
</reference>
<dbReference type="EMBL" id="JAOPGA020001043">
    <property type="protein sequence ID" value="KAL0484463.1"/>
    <property type="molecule type" value="Genomic_DNA"/>
</dbReference>
<evidence type="ECO:0000256" key="1">
    <source>
        <dbReference type="SAM" id="MobiDB-lite"/>
    </source>
</evidence>
<gene>
    <name evidence="2" type="ORF">AKO1_005147</name>
</gene>
<dbReference type="Proteomes" id="UP001431209">
    <property type="component" value="Unassembled WGS sequence"/>
</dbReference>
<name>A0AAW2Z696_9EUKA</name>
<dbReference type="InterPro" id="IPR006624">
    <property type="entry name" value="Beta-propeller_rpt_TECPR"/>
</dbReference>
<keyword evidence="3" id="KW-1185">Reference proteome</keyword>
<feature type="region of interest" description="Disordered" evidence="1">
    <location>
        <begin position="1"/>
        <end position="23"/>
    </location>
</feature>
<sequence length="331" mass="38330">MYGTSNDRYPVVAEEPSLASEENSSLTFANKKIDRNDDHYTSFTKRASRASLNMRDQMVFERMRQDQNLGKHSIRVVACDRHANQVFGLSYDGDIYKRQTNTPRPGHPENSYIWSYINLQGMQFRDISLTKEGVLFAVSNEGQLFKFKEHKNKMKPKMAHDHQYKLNRVCVTRSRANKKTKVYAIADDGSPLKRVMNNETRSYEWRTLGVAKLKQISINLKKFHKKPEVWGITFKDHVVTYKHATKTWEMVDPTLTATDISVARDFSVFAIRKTDHTIVKFDGQKFSALPSPPFHKQYVSLCASKNTHILAIERNSGEVINIKRKTRRTCM</sequence>
<accession>A0AAW2Z696</accession>
<dbReference type="AlphaFoldDB" id="A0AAW2Z696"/>
<proteinExistence type="predicted"/>
<evidence type="ECO:0000313" key="3">
    <source>
        <dbReference type="Proteomes" id="UP001431209"/>
    </source>
</evidence>
<dbReference type="Pfam" id="PF19193">
    <property type="entry name" value="Tectonin"/>
    <property type="match status" value="1"/>
</dbReference>
<evidence type="ECO:0000313" key="2">
    <source>
        <dbReference type="EMBL" id="KAL0484463.1"/>
    </source>
</evidence>
<protein>
    <submittedName>
        <fullName evidence="2">Uncharacterized protein</fullName>
    </submittedName>
</protein>
<organism evidence="2 3">
    <name type="scientific">Acrasis kona</name>
    <dbReference type="NCBI Taxonomy" id="1008807"/>
    <lineage>
        <taxon>Eukaryota</taxon>
        <taxon>Discoba</taxon>
        <taxon>Heterolobosea</taxon>
        <taxon>Tetramitia</taxon>
        <taxon>Eutetramitia</taxon>
        <taxon>Acrasidae</taxon>
        <taxon>Acrasis</taxon>
    </lineage>
</organism>